<dbReference type="Pfam" id="PF01432">
    <property type="entry name" value="Peptidase_M3"/>
    <property type="match status" value="1"/>
</dbReference>
<gene>
    <name evidence="17" type="ORF">BGT96224V2_LOCUS6513</name>
</gene>
<keyword evidence="8 15" id="KW-0378">Hydrolase</keyword>
<comment type="similarity">
    <text evidence="3 15">Belongs to the peptidase M3 family.</text>
</comment>
<dbReference type="OrthoDB" id="17530at2759"/>
<feature type="domain" description="Peptidase M3A/M3B catalytic" evidence="16">
    <location>
        <begin position="289"/>
        <end position="764"/>
    </location>
</feature>
<dbReference type="GO" id="GO:0006627">
    <property type="term" value="P:protein processing involved in protein targeting to mitochondrion"/>
    <property type="evidence" value="ECO:0007669"/>
    <property type="project" value="TreeGrafter"/>
</dbReference>
<sequence>MFRIAASPLWTCKKCLYRQFQVRRTLTHHKSHQKYENSGQVLLPVSHSAPGIKNDEVILRQMFDSPRFWEEYSQCSKSGLNYGLFQNRYLTKPEGFIEFARTSLERAQRLVVKVLAAASEKEYRHVVVDLDRLSDLLCRVIDLSDFVRSTHPDFKMRDAATQAYLDLYEYMNVLNTTTGLARQLDIAIDKASSLGCRDEEEIVVAKILKRDFEKSAIDLPHTQQKRFVSLSQEISKNGQQFVDDMAPKNKFLKFSSSRLRGMDPMLVSRLTMWGQTTLPSVGPSASAALQTVHDENVRKEIYISSRSSSQETIERLHKLLRDRAELAQLSRFKTYAHMILEDKMAKSPELVYAFLRALSHKNKSLVTAELAQLLNAKRQSTNTTHVSFHPWDKEYFMCQAMSLARSKLRNSDFLSSYFSLGRVMQGLSRLFSRLYGIRFIPHAALPGETWNADVRRLDVVSESDGHVAVLYCDLFSRPGKSPNPAHFTLRCSRLIRQSEIEEFSTSTNSIFDSAAAAANDGMAISATPEGVMQLPTIALICDFVPNTSQRPCLLSFSELTTLFHEMGHAIHSILGRTKFQNVSGTRCATDYAELPSVLMEHFAADPHVLGLFAEHYETGEKLPFRIVEEALNLNSMYEGCEVENQIILALFDQDCHSAFPLASNFDSSKVYHNTQAMHGVLPPDPETTSWQGFFGHLFGYGGMYYSYLFDRVLAKKIWTEVFDNGNSSVSRKNGERFKQEVLQWGGSRDPWQSLSAVLNDDRLIGGGEKVMSLVGGWGIQGKR</sequence>
<dbReference type="EMBL" id="UIGY01000231">
    <property type="protein sequence ID" value="SUZ13369.1"/>
    <property type="molecule type" value="Genomic_DNA"/>
</dbReference>
<dbReference type="EC" id="3.4.24.59" evidence="4"/>
<evidence type="ECO:0000256" key="8">
    <source>
        <dbReference type="ARBA" id="ARBA00022801"/>
    </source>
</evidence>
<dbReference type="PANTHER" id="PTHR11804:SF79">
    <property type="entry name" value="MITOCHONDRIAL INTERMEDIATE PEPTIDASE"/>
    <property type="match status" value="1"/>
</dbReference>
<evidence type="ECO:0000256" key="13">
    <source>
        <dbReference type="ARBA" id="ARBA00025208"/>
    </source>
</evidence>
<dbReference type="GO" id="GO:0004222">
    <property type="term" value="F:metalloendopeptidase activity"/>
    <property type="evidence" value="ECO:0007669"/>
    <property type="project" value="UniProtKB-EC"/>
</dbReference>
<dbReference type="GO" id="GO:0005759">
    <property type="term" value="C:mitochondrial matrix"/>
    <property type="evidence" value="ECO:0007669"/>
    <property type="project" value="UniProtKB-SubCell"/>
</dbReference>
<keyword evidence="7 15" id="KW-0479">Metal-binding</keyword>
<evidence type="ECO:0000256" key="14">
    <source>
        <dbReference type="ARBA" id="ARBA00032470"/>
    </source>
</evidence>
<evidence type="ECO:0000256" key="3">
    <source>
        <dbReference type="ARBA" id="ARBA00006040"/>
    </source>
</evidence>
<evidence type="ECO:0000256" key="2">
    <source>
        <dbReference type="ARBA" id="ARBA00004305"/>
    </source>
</evidence>
<evidence type="ECO:0000256" key="11">
    <source>
        <dbReference type="ARBA" id="ARBA00023049"/>
    </source>
</evidence>
<dbReference type="Gene3D" id="3.40.390.10">
    <property type="entry name" value="Collagenase (Catalytic Domain)"/>
    <property type="match status" value="1"/>
</dbReference>
<keyword evidence="9 15" id="KW-0862">Zinc</keyword>
<accession>A0A381LHI5</accession>
<evidence type="ECO:0000256" key="12">
    <source>
        <dbReference type="ARBA" id="ARBA00023128"/>
    </source>
</evidence>
<protein>
    <recommendedName>
        <fullName evidence="5">Mitochondrial intermediate peptidase</fullName>
        <ecNumber evidence="4">3.4.24.59</ecNumber>
    </recommendedName>
    <alternativeName>
        <fullName evidence="14">Octapeptidyl aminopeptidase</fullName>
    </alternativeName>
</protein>
<evidence type="ECO:0000256" key="5">
    <source>
        <dbReference type="ARBA" id="ARBA00018046"/>
    </source>
</evidence>
<evidence type="ECO:0000259" key="16">
    <source>
        <dbReference type="Pfam" id="PF01432"/>
    </source>
</evidence>
<dbReference type="InterPro" id="IPR033851">
    <property type="entry name" value="M3A_MIP"/>
</dbReference>
<evidence type="ECO:0000256" key="6">
    <source>
        <dbReference type="ARBA" id="ARBA00022670"/>
    </source>
</evidence>
<evidence type="ECO:0000313" key="17">
    <source>
        <dbReference type="EMBL" id="SUZ13369.1"/>
    </source>
</evidence>
<evidence type="ECO:0000256" key="1">
    <source>
        <dbReference type="ARBA" id="ARBA00000436"/>
    </source>
</evidence>
<evidence type="ECO:0000256" key="4">
    <source>
        <dbReference type="ARBA" id="ARBA00012441"/>
    </source>
</evidence>
<dbReference type="PANTHER" id="PTHR11804">
    <property type="entry name" value="PROTEASE M3 THIMET OLIGOPEPTIDASE-RELATED"/>
    <property type="match status" value="1"/>
</dbReference>
<comment type="catalytic activity">
    <reaction evidence="1">
        <text>Release of an N-terminal octapeptide as second stage of processing of some proteins imported into the mitochondrion.</text>
        <dbReference type="EC" id="3.4.24.59"/>
    </reaction>
</comment>
<dbReference type="Gene3D" id="1.10.1370.10">
    <property type="entry name" value="Neurolysin, domain 3"/>
    <property type="match status" value="1"/>
</dbReference>
<dbReference type="GO" id="GO:0046872">
    <property type="term" value="F:metal ion binding"/>
    <property type="evidence" value="ECO:0007669"/>
    <property type="project" value="UniProtKB-UniRule"/>
</dbReference>
<dbReference type="InterPro" id="IPR024077">
    <property type="entry name" value="Neurolysin/TOP_dom2"/>
</dbReference>
<evidence type="ECO:0000256" key="10">
    <source>
        <dbReference type="ARBA" id="ARBA00022946"/>
    </source>
</evidence>
<keyword evidence="10" id="KW-0809">Transit peptide</keyword>
<dbReference type="AlphaFoldDB" id="A0A381LHI5"/>
<comment type="subcellular location">
    <subcellularLocation>
        <location evidence="2">Mitochondrion matrix</location>
    </subcellularLocation>
</comment>
<dbReference type="CDD" id="cd06457">
    <property type="entry name" value="M3A_MIP"/>
    <property type="match status" value="1"/>
</dbReference>
<proteinExistence type="inferred from homology"/>
<name>A0A381LHI5_BLUGR</name>
<comment type="function">
    <text evidence="13">Cleaves proteins, imported into the mitochondrion, to their mature size. While most mitochondrial precursor proteins are processed to the mature form in one step by mitochondrial processing peptidase (MPP), the sequential cleavage by MIP of an octapeptide after initial processing by MPP is a required step for a subgroup of nuclear-encoded precursor proteins destined for the matrix or the inner membrane.</text>
</comment>
<dbReference type="InterPro" id="IPR001567">
    <property type="entry name" value="Pept_M3A_M3B_dom"/>
</dbReference>
<keyword evidence="12" id="KW-0496">Mitochondrion</keyword>
<keyword evidence="6 15" id="KW-0645">Protease</keyword>
<dbReference type="GO" id="GO:0006518">
    <property type="term" value="P:peptide metabolic process"/>
    <property type="evidence" value="ECO:0007669"/>
    <property type="project" value="TreeGrafter"/>
</dbReference>
<dbReference type="SUPFAM" id="SSF55486">
    <property type="entry name" value="Metalloproteases ('zincins'), catalytic domain"/>
    <property type="match status" value="1"/>
</dbReference>
<reference evidence="17" key="1">
    <citation type="submission" date="2018-07" db="EMBL/GenBank/DDBJ databases">
        <authorList>
            <person name="Quirk P.G."/>
            <person name="Krulwich T.A."/>
        </authorList>
    </citation>
    <scope>NUCLEOTIDE SEQUENCE</scope>
    <source>
        <strain evidence="17">96224</strain>
    </source>
</reference>
<comment type="cofactor">
    <cofactor evidence="15">
        <name>Zn(2+)</name>
        <dbReference type="ChEBI" id="CHEBI:29105"/>
    </cofactor>
    <text evidence="15">Binds 1 zinc ion.</text>
</comment>
<evidence type="ECO:0000256" key="9">
    <source>
        <dbReference type="ARBA" id="ARBA00022833"/>
    </source>
</evidence>
<evidence type="ECO:0000256" key="7">
    <source>
        <dbReference type="ARBA" id="ARBA00022723"/>
    </source>
</evidence>
<organism evidence="17">
    <name type="scientific">Blumeria graminis f. sp. tritici 96224</name>
    <dbReference type="NCBI Taxonomy" id="1268274"/>
    <lineage>
        <taxon>Eukaryota</taxon>
        <taxon>Fungi</taxon>
        <taxon>Dikarya</taxon>
        <taxon>Ascomycota</taxon>
        <taxon>Pezizomycotina</taxon>
        <taxon>Leotiomycetes</taxon>
        <taxon>Erysiphales</taxon>
        <taxon>Erysiphaceae</taxon>
        <taxon>Blumeria</taxon>
    </lineage>
</organism>
<dbReference type="InterPro" id="IPR024079">
    <property type="entry name" value="MetalloPept_cat_dom_sf"/>
</dbReference>
<dbReference type="InterPro" id="IPR045090">
    <property type="entry name" value="Pept_M3A_M3B"/>
</dbReference>
<keyword evidence="11 15" id="KW-0482">Metalloprotease</keyword>
<evidence type="ECO:0000256" key="15">
    <source>
        <dbReference type="RuleBase" id="RU003435"/>
    </source>
</evidence>